<dbReference type="GO" id="GO:0004222">
    <property type="term" value="F:metalloendopeptidase activity"/>
    <property type="evidence" value="ECO:0007669"/>
    <property type="project" value="UniProtKB-UniRule"/>
</dbReference>
<dbReference type="AlphaFoldDB" id="A0A4Q0YTS3"/>
<feature type="binding site" evidence="6">
    <location>
        <position position="26"/>
    </location>
    <ligand>
        <name>Zn(2+)</name>
        <dbReference type="ChEBI" id="CHEBI:29105"/>
        <note>catalytic</note>
    </ligand>
</feature>
<dbReference type="PANTHER" id="PTHR39540:SF1">
    <property type="entry name" value="DICTOMALLEIN-1-RELATED"/>
    <property type="match status" value="1"/>
</dbReference>
<keyword evidence="5 6" id="KW-0482">Metalloprotease</keyword>
<feature type="domain" description="Peptidase M66" evidence="7">
    <location>
        <begin position="1"/>
        <end position="132"/>
    </location>
</feature>
<dbReference type="InterPro" id="IPR022218">
    <property type="entry name" value="TagA_dom"/>
</dbReference>
<evidence type="ECO:0000256" key="3">
    <source>
        <dbReference type="ARBA" id="ARBA00022801"/>
    </source>
</evidence>
<evidence type="ECO:0000256" key="6">
    <source>
        <dbReference type="PROSITE-ProRule" id="PRU01031"/>
    </source>
</evidence>
<comment type="caution">
    <text evidence="8">The sequence shown here is derived from an EMBL/GenBank/DDBJ whole genome shotgun (WGS) entry which is preliminary data.</text>
</comment>
<dbReference type="Proteomes" id="UP000290287">
    <property type="component" value="Unassembled WGS sequence"/>
</dbReference>
<protein>
    <recommendedName>
        <fullName evidence="7">Peptidase M66 domain-containing protein</fullName>
    </recommendedName>
</protein>
<organism evidence="8 9">
    <name type="scientific">Veronia nyctiphanis</name>
    <dbReference type="NCBI Taxonomy" id="1278244"/>
    <lineage>
        <taxon>Bacteria</taxon>
        <taxon>Pseudomonadati</taxon>
        <taxon>Pseudomonadota</taxon>
        <taxon>Gammaproteobacteria</taxon>
        <taxon>Vibrionales</taxon>
        <taxon>Vibrionaceae</taxon>
        <taxon>Veronia</taxon>
    </lineage>
</organism>
<dbReference type="PROSITE" id="PS51694">
    <property type="entry name" value="PEPTIDASE_M66"/>
    <property type="match status" value="1"/>
</dbReference>
<feature type="active site" evidence="6">
    <location>
        <position position="27"/>
    </location>
</feature>
<evidence type="ECO:0000313" key="9">
    <source>
        <dbReference type="Proteomes" id="UP000290287"/>
    </source>
</evidence>
<dbReference type="GO" id="GO:0006508">
    <property type="term" value="P:proteolysis"/>
    <property type="evidence" value="ECO:0007669"/>
    <property type="project" value="UniProtKB-UniRule"/>
</dbReference>
<feature type="binding site" evidence="6">
    <location>
        <position position="36"/>
    </location>
    <ligand>
        <name>Zn(2+)</name>
        <dbReference type="ChEBI" id="CHEBI:29105"/>
        <note>catalytic</note>
    </ligand>
</feature>
<dbReference type="EMBL" id="PEIB01000004">
    <property type="protein sequence ID" value="RXJ74133.1"/>
    <property type="molecule type" value="Genomic_DNA"/>
</dbReference>
<evidence type="ECO:0000259" key="7">
    <source>
        <dbReference type="PROSITE" id="PS51694"/>
    </source>
</evidence>
<keyword evidence="1 6" id="KW-0645">Protease</keyword>
<keyword evidence="4 6" id="KW-0862">Zinc</keyword>
<keyword evidence="3 6" id="KW-0378">Hydrolase</keyword>
<sequence length="382" mass="41742">MARLYMVVQVGGIVTLDNSIGNEMSHELGHNYGLGHYPGGFIGTLHRPANQINSTWGWDSDKNLFLPNFNVVKSGTQACYNGQCLDPFNEYRFGNDSMGGGAPHVPSVNAFTLYTPYTAKIIQSFLEGKAVFSETSSTGFVKWDVESQSMREWENKVPDKTYGSLSPSTSDEASVASKLAKYDGVKVHFYNGNWTDNIHIPAASSDNIGKVLTVGHSAGWGTTLHINGGTVSVKSGFAKNYRSDGSQWVEGESLSLTKTRKPIRHGVPVTTLLGYFDPEKQLTSYIYPALHGSYGMVYPDDTELASSSNHCHLAVTTSEGVKNYALANHRFTPSRMNQFHINIETATQPSKAEIICGGNPVVSRALESPRQEPKVYILPSAE</sequence>
<evidence type="ECO:0000256" key="1">
    <source>
        <dbReference type="ARBA" id="ARBA00022670"/>
    </source>
</evidence>
<keyword evidence="9" id="KW-1185">Reference proteome</keyword>
<evidence type="ECO:0000256" key="5">
    <source>
        <dbReference type="ARBA" id="ARBA00023049"/>
    </source>
</evidence>
<dbReference type="Gene3D" id="2.60.120.1230">
    <property type="match status" value="1"/>
</dbReference>
<evidence type="ECO:0000256" key="4">
    <source>
        <dbReference type="ARBA" id="ARBA00022833"/>
    </source>
</evidence>
<evidence type="ECO:0000256" key="2">
    <source>
        <dbReference type="ARBA" id="ARBA00022723"/>
    </source>
</evidence>
<dbReference type="Pfam" id="PF10462">
    <property type="entry name" value="Peptidase_M66"/>
    <property type="match status" value="1"/>
</dbReference>
<gene>
    <name evidence="8" type="ORF">CS022_05815</name>
</gene>
<dbReference type="InterPro" id="IPR019503">
    <property type="entry name" value="Peptidase_M66_dom"/>
</dbReference>
<dbReference type="InterPro" id="IPR048990">
    <property type="entry name" value="StcE_b-sandwich"/>
</dbReference>
<dbReference type="GO" id="GO:0046872">
    <property type="term" value="F:metal ion binding"/>
    <property type="evidence" value="ECO:0007669"/>
    <property type="project" value="UniProtKB-UniRule"/>
</dbReference>
<dbReference type="InterPro" id="IPR051256">
    <property type="entry name" value="Dictomallein"/>
</dbReference>
<dbReference type="Pfam" id="PF12561">
    <property type="entry name" value="TagA"/>
    <property type="match status" value="1"/>
</dbReference>
<name>A0A4Q0YTS3_9GAMM</name>
<dbReference type="Pfam" id="PF20944">
    <property type="entry name" value="StcE_b-sandwich"/>
    <property type="match status" value="1"/>
</dbReference>
<accession>A0A4Q0YTS3</accession>
<feature type="binding site" evidence="6">
    <location>
        <position position="30"/>
    </location>
    <ligand>
        <name>Zn(2+)</name>
        <dbReference type="ChEBI" id="CHEBI:29105"/>
        <note>catalytic</note>
    </ligand>
</feature>
<proteinExistence type="predicted"/>
<dbReference type="PANTHER" id="PTHR39540">
    <property type="match status" value="1"/>
</dbReference>
<evidence type="ECO:0000313" key="8">
    <source>
        <dbReference type="EMBL" id="RXJ74133.1"/>
    </source>
</evidence>
<comment type="cofactor">
    <cofactor evidence="6">
        <name>Zn(2+)</name>
        <dbReference type="ChEBI" id="CHEBI:29105"/>
    </cofactor>
    <text evidence="6">Binds 1 zinc ion per subunit.</text>
</comment>
<keyword evidence="2 6" id="KW-0479">Metal-binding</keyword>
<reference evidence="8 9" key="1">
    <citation type="submission" date="2017-10" db="EMBL/GenBank/DDBJ databases">
        <title>Nyctiphanis sp. nov., isolated from the stomach of the euphausiid Nyctiphanes simplex (Hansen, 1911) in the Gulf of California.</title>
        <authorList>
            <person name="Gomez-Gil B."/>
            <person name="Aguilar-Mendez M."/>
            <person name="Lopez-Cortes A."/>
            <person name="Gomez-Gutierrez J."/>
            <person name="Roque A."/>
            <person name="Lang E."/>
            <person name="Gonzalez-Castillo A."/>
        </authorList>
    </citation>
    <scope>NUCLEOTIDE SEQUENCE [LARGE SCALE GENOMIC DNA]</scope>
    <source>
        <strain evidence="8 9">CAIM 600</strain>
    </source>
</reference>